<dbReference type="PANTHER" id="PTHR38600">
    <property type="entry name" value="TRANSCRIPTIONAL REGULATORY PROTEIN"/>
    <property type="match status" value="1"/>
</dbReference>
<dbReference type="SUPFAM" id="SSF46785">
    <property type="entry name" value="Winged helix' DNA-binding domain"/>
    <property type="match status" value="1"/>
</dbReference>
<accession>A0A418SB64</accession>
<dbReference type="InterPro" id="IPR011991">
    <property type="entry name" value="ArsR-like_HTH"/>
</dbReference>
<organism evidence="1 2">
    <name type="scientific">Pseudooceanicola algae</name>
    <dbReference type="NCBI Taxonomy" id="1537215"/>
    <lineage>
        <taxon>Bacteria</taxon>
        <taxon>Pseudomonadati</taxon>
        <taxon>Pseudomonadota</taxon>
        <taxon>Alphaproteobacteria</taxon>
        <taxon>Rhodobacterales</taxon>
        <taxon>Paracoccaceae</taxon>
        <taxon>Pseudooceanicola</taxon>
    </lineage>
</organism>
<dbReference type="InterPro" id="IPR036388">
    <property type="entry name" value="WH-like_DNA-bd_sf"/>
</dbReference>
<dbReference type="Pfam" id="PF12840">
    <property type="entry name" value="HTH_20"/>
    <property type="match status" value="1"/>
</dbReference>
<dbReference type="SMART" id="SM00418">
    <property type="entry name" value="HTH_ARSR"/>
    <property type="match status" value="1"/>
</dbReference>
<dbReference type="InterPro" id="IPR001845">
    <property type="entry name" value="HTH_ArsR_DNA-bd_dom"/>
</dbReference>
<dbReference type="GO" id="GO:0003700">
    <property type="term" value="F:DNA-binding transcription factor activity"/>
    <property type="evidence" value="ECO:0007669"/>
    <property type="project" value="InterPro"/>
</dbReference>
<dbReference type="KEGG" id="palw:PSAL_026150"/>
<dbReference type="RefSeq" id="WP_119841203.1">
    <property type="nucleotide sequence ID" value="NZ_CP060436.1"/>
</dbReference>
<dbReference type="PRINTS" id="PR00778">
    <property type="entry name" value="HTHARSR"/>
</dbReference>
<sequence>MTQLTRAFAALSDPTRLSLMQTLIQRGELPAGALAGEAEISAPAISRHLKVLREAGLIEQRVAGTHRYYTALPQAMVAIHGWCMDHRAFWDRSLDRLDDLLALDPEGDDA</sequence>
<dbReference type="OrthoDB" id="9790747at2"/>
<keyword evidence="2" id="KW-1185">Reference proteome</keyword>
<evidence type="ECO:0000313" key="1">
    <source>
        <dbReference type="EMBL" id="QPM91362.1"/>
    </source>
</evidence>
<dbReference type="PROSITE" id="PS50987">
    <property type="entry name" value="HTH_ARSR_2"/>
    <property type="match status" value="1"/>
</dbReference>
<gene>
    <name evidence="1" type="ORF">PSAL_026150</name>
</gene>
<evidence type="ECO:0000313" key="2">
    <source>
        <dbReference type="Proteomes" id="UP000283786"/>
    </source>
</evidence>
<dbReference type="Proteomes" id="UP000283786">
    <property type="component" value="Chromosome"/>
</dbReference>
<dbReference type="Gene3D" id="1.10.10.10">
    <property type="entry name" value="Winged helix-like DNA-binding domain superfamily/Winged helix DNA-binding domain"/>
    <property type="match status" value="1"/>
</dbReference>
<dbReference type="CDD" id="cd00090">
    <property type="entry name" value="HTH_ARSR"/>
    <property type="match status" value="1"/>
</dbReference>
<dbReference type="AlphaFoldDB" id="A0A418SB64"/>
<protein>
    <submittedName>
        <fullName evidence="1">HTH-type transcriptional regulator</fullName>
    </submittedName>
</protein>
<dbReference type="EMBL" id="CP060436">
    <property type="protein sequence ID" value="QPM91362.1"/>
    <property type="molecule type" value="Genomic_DNA"/>
</dbReference>
<dbReference type="InterPro" id="IPR036390">
    <property type="entry name" value="WH_DNA-bd_sf"/>
</dbReference>
<proteinExistence type="predicted"/>
<dbReference type="NCBIfam" id="NF033788">
    <property type="entry name" value="HTH_metalloreg"/>
    <property type="match status" value="1"/>
</dbReference>
<dbReference type="PANTHER" id="PTHR38600:SF2">
    <property type="entry name" value="SLL0088 PROTEIN"/>
    <property type="match status" value="1"/>
</dbReference>
<name>A0A418SB64_9RHOB</name>
<reference evidence="1 2" key="1">
    <citation type="submission" date="2020-08" db="EMBL/GenBank/DDBJ databases">
        <title>Genome sequence of Rhodobacteraceae bacterium Lw-13e.</title>
        <authorList>
            <person name="Poehlein A."/>
            <person name="Wolter L."/>
            <person name="Daniel R."/>
            <person name="Brinkhoff T."/>
        </authorList>
    </citation>
    <scope>NUCLEOTIDE SEQUENCE [LARGE SCALE GENOMIC DNA]</scope>
    <source>
        <strain evidence="1 2">Lw-13e</strain>
    </source>
</reference>